<reference evidence="14" key="1">
    <citation type="submission" date="2020-08" db="EMBL/GenBank/DDBJ databases">
        <title>Multicomponent nature underlies the extraordinary mechanical properties of spider dragline silk.</title>
        <authorList>
            <person name="Kono N."/>
            <person name="Nakamura H."/>
            <person name="Mori M."/>
            <person name="Yoshida Y."/>
            <person name="Ohtoshi R."/>
            <person name="Malay A.D."/>
            <person name="Moran D.A.P."/>
            <person name="Tomita M."/>
            <person name="Numata K."/>
            <person name="Arakawa K."/>
        </authorList>
    </citation>
    <scope>NUCLEOTIDE SEQUENCE</scope>
</reference>
<feature type="transmembrane region" description="Helical" evidence="12">
    <location>
        <begin position="372"/>
        <end position="396"/>
    </location>
</feature>
<dbReference type="SMART" id="SM00918">
    <property type="entry name" value="Lig_chan-Glu_bd"/>
    <property type="match status" value="1"/>
</dbReference>
<keyword evidence="5 12" id="KW-1133">Transmembrane helix</keyword>
<dbReference type="GO" id="GO:0015276">
    <property type="term" value="F:ligand-gated monoatomic ion channel activity"/>
    <property type="evidence" value="ECO:0007669"/>
    <property type="project" value="InterPro"/>
</dbReference>
<comment type="caution">
    <text evidence="14">The sequence shown here is derived from an EMBL/GenBank/DDBJ whole genome shotgun (WGS) entry which is preliminary data.</text>
</comment>
<evidence type="ECO:0000256" key="4">
    <source>
        <dbReference type="ARBA" id="ARBA00022692"/>
    </source>
</evidence>
<comment type="subcellular location">
    <subcellularLocation>
        <location evidence="1">Cell membrane</location>
        <topology evidence="1">Multi-pass membrane protein</topology>
    </subcellularLocation>
</comment>
<evidence type="ECO:0000256" key="11">
    <source>
        <dbReference type="ARBA" id="ARBA00023303"/>
    </source>
</evidence>
<dbReference type="EMBL" id="BMAV01028077">
    <property type="protein sequence ID" value="GFS64856.1"/>
    <property type="molecule type" value="Genomic_DNA"/>
</dbReference>
<dbReference type="Proteomes" id="UP000886998">
    <property type="component" value="Unassembled WGS sequence"/>
</dbReference>
<sequence length="403" mass="45833">MKFPSTVKVSGVHSPNFFITKTPDGFAASGNDVKLLNILAEKLNFKYTIQLPTDNGFYGILDEYGNWTGVTGLVVRGEVDMAVLYMDQTEERWAVVDYAVPHYVLDKTIATDVPGPVSKNVVFISPFQTDIWITIICLFVIPKILRYFPCLWRIVPAFLFAIYNCVKSAQGKASRSTKRRILEGSYLIADALLKFIYMSVLLSFLTVELKERGLRDMKDLAAAVQRGQYKVLMPLGGFDDDFLLNSDKEDYKIIGKAVKQHKWYYVGNTYRDKNIGPNVAIGGARMSMQVVFGKPPFAAQFVSDDSYGIWNVATMVRKGFCCKAQLDTMILRVNSAGLYQKFVDDAVFRTQYRKHKKYSYEDAVKPLTLEDLFSIFLALGVLHFLSFIVFLIEIFCKRFDKQM</sequence>
<evidence type="ECO:0000259" key="13">
    <source>
        <dbReference type="SMART" id="SM00918"/>
    </source>
</evidence>
<keyword evidence="11" id="KW-0407">Ion channel</keyword>
<dbReference type="OrthoDB" id="5984008at2759"/>
<dbReference type="SUPFAM" id="SSF53850">
    <property type="entry name" value="Periplasmic binding protein-like II"/>
    <property type="match status" value="1"/>
</dbReference>
<evidence type="ECO:0000256" key="6">
    <source>
        <dbReference type="ARBA" id="ARBA00023065"/>
    </source>
</evidence>
<name>A0A8X6K4C4_9ARAC</name>
<keyword evidence="6" id="KW-0406">Ion transport</keyword>
<dbReference type="Gene3D" id="3.40.190.10">
    <property type="entry name" value="Periplasmic binding protein-like II"/>
    <property type="match status" value="1"/>
</dbReference>
<evidence type="ECO:0000256" key="10">
    <source>
        <dbReference type="ARBA" id="ARBA00023286"/>
    </source>
</evidence>
<keyword evidence="10" id="KW-1071">Ligand-gated ion channel</keyword>
<dbReference type="PANTHER" id="PTHR42643:SF24">
    <property type="entry name" value="IONOTROPIC RECEPTOR 60A"/>
    <property type="match status" value="1"/>
</dbReference>
<keyword evidence="3" id="KW-1003">Cell membrane</keyword>
<keyword evidence="15" id="KW-1185">Reference proteome</keyword>
<keyword evidence="2" id="KW-0813">Transport</keyword>
<evidence type="ECO:0000256" key="9">
    <source>
        <dbReference type="ARBA" id="ARBA00023180"/>
    </source>
</evidence>
<evidence type="ECO:0000313" key="14">
    <source>
        <dbReference type="EMBL" id="GFS64856.1"/>
    </source>
</evidence>
<proteinExistence type="predicted"/>
<dbReference type="AlphaFoldDB" id="A0A8X6K4C4"/>
<feature type="domain" description="Ionotropic glutamate receptor L-glutamate and glycine-binding" evidence="13">
    <location>
        <begin position="15"/>
        <end position="76"/>
    </location>
</feature>
<organism evidence="14 15">
    <name type="scientific">Trichonephila inaurata madagascariensis</name>
    <dbReference type="NCBI Taxonomy" id="2747483"/>
    <lineage>
        <taxon>Eukaryota</taxon>
        <taxon>Metazoa</taxon>
        <taxon>Ecdysozoa</taxon>
        <taxon>Arthropoda</taxon>
        <taxon>Chelicerata</taxon>
        <taxon>Arachnida</taxon>
        <taxon>Araneae</taxon>
        <taxon>Araneomorphae</taxon>
        <taxon>Entelegynae</taxon>
        <taxon>Araneoidea</taxon>
        <taxon>Nephilidae</taxon>
        <taxon>Trichonephila</taxon>
        <taxon>Trichonephila inaurata</taxon>
    </lineage>
</organism>
<feature type="transmembrane region" description="Helical" evidence="12">
    <location>
        <begin position="187"/>
        <end position="207"/>
    </location>
</feature>
<evidence type="ECO:0000256" key="7">
    <source>
        <dbReference type="ARBA" id="ARBA00023136"/>
    </source>
</evidence>
<protein>
    <submittedName>
        <fullName evidence="14">Lig_chan-Glu_bd domain-containing protein</fullName>
    </submittedName>
</protein>
<dbReference type="InterPro" id="IPR052192">
    <property type="entry name" value="Insect_Ionotropic_Sensory_Rcpt"/>
</dbReference>
<dbReference type="Pfam" id="PF10613">
    <property type="entry name" value="Lig_chan-Glu_bd"/>
    <property type="match status" value="1"/>
</dbReference>
<evidence type="ECO:0000256" key="3">
    <source>
        <dbReference type="ARBA" id="ARBA00022475"/>
    </source>
</evidence>
<evidence type="ECO:0000313" key="15">
    <source>
        <dbReference type="Proteomes" id="UP000886998"/>
    </source>
</evidence>
<keyword evidence="8" id="KW-0675">Receptor</keyword>
<keyword evidence="9" id="KW-0325">Glycoprotein</keyword>
<gene>
    <name evidence="14" type="primary">AVEN_200924_1</name>
    <name evidence="14" type="ORF">TNIN_405041</name>
</gene>
<evidence type="ECO:0000256" key="1">
    <source>
        <dbReference type="ARBA" id="ARBA00004651"/>
    </source>
</evidence>
<dbReference type="GO" id="GO:0005886">
    <property type="term" value="C:plasma membrane"/>
    <property type="evidence" value="ECO:0007669"/>
    <property type="project" value="UniProtKB-SubCell"/>
</dbReference>
<evidence type="ECO:0000256" key="12">
    <source>
        <dbReference type="SAM" id="Phobius"/>
    </source>
</evidence>
<evidence type="ECO:0000256" key="2">
    <source>
        <dbReference type="ARBA" id="ARBA00022448"/>
    </source>
</evidence>
<dbReference type="PANTHER" id="PTHR42643">
    <property type="entry name" value="IONOTROPIC RECEPTOR 20A-RELATED"/>
    <property type="match status" value="1"/>
</dbReference>
<keyword evidence="7 12" id="KW-0472">Membrane</keyword>
<evidence type="ECO:0000256" key="8">
    <source>
        <dbReference type="ARBA" id="ARBA00023170"/>
    </source>
</evidence>
<keyword evidence="4 12" id="KW-0812">Transmembrane</keyword>
<evidence type="ECO:0000256" key="5">
    <source>
        <dbReference type="ARBA" id="ARBA00022989"/>
    </source>
</evidence>
<dbReference type="InterPro" id="IPR019594">
    <property type="entry name" value="Glu/Gly-bd"/>
</dbReference>
<feature type="transmembrane region" description="Helical" evidence="12">
    <location>
        <begin position="144"/>
        <end position="166"/>
    </location>
</feature>
<accession>A0A8X6K4C4</accession>